<gene>
    <name evidence="2" type="ORF">WG901_06130</name>
</gene>
<evidence type="ECO:0000256" key="1">
    <source>
        <dbReference type="ARBA" id="ARBA00010617"/>
    </source>
</evidence>
<dbReference type="Proteomes" id="UP001361239">
    <property type="component" value="Unassembled WGS sequence"/>
</dbReference>
<accession>A0ABU8RTA4</accession>
<keyword evidence="3" id="KW-1185">Reference proteome</keyword>
<dbReference type="InterPro" id="IPR036396">
    <property type="entry name" value="Cyt_P450_sf"/>
</dbReference>
<dbReference type="Pfam" id="PF00067">
    <property type="entry name" value="p450"/>
    <property type="match status" value="1"/>
</dbReference>
<sequence>MSASTATAPHPKSLDDIRVDFPDAPSHVPKDRIVDLSWTMGGVPNDQVDPYEHMGWLAGQNIPRLLFNPPAAGGLGAIAGGSATGNWVVTHYEDIDRVYCDNEHFSNKGTAEFQRLIGETFPSIPLGLDPPEHTPYRMFLTQFLGPATITRVMEPMIREVLDEMIGEIEDKGEVDMAWDFARVFPVRIFMGMMGFPKEMFDDFLEWEWNILHSGSLEKMQWALRSVLDFLRGFIAEKEKNPDQFLTSSIVHGDIKGRKFTDDEKIGMVWFLWLGGLDTVAATIAQMFRRMALQPEIQTRLRDNPELINGAVEEFLRTQPILSSARRAIKDFEWHGVQVKAGDSFSCLNPAGNFDPARFENPREFDPTRKGNRHFTLVGGVHSCLGGHLARRELRLLLDEWFKRIPEFRAKPGSDTSVFPGLLSIRNLPLVWDVK</sequence>
<dbReference type="PANTHER" id="PTHR46696">
    <property type="entry name" value="P450, PUTATIVE (EUROFUNG)-RELATED"/>
    <property type="match status" value="1"/>
</dbReference>
<evidence type="ECO:0000313" key="3">
    <source>
        <dbReference type="Proteomes" id="UP001361239"/>
    </source>
</evidence>
<comment type="caution">
    <text evidence="2">The sequence shown here is derived from an EMBL/GenBank/DDBJ whole genome shotgun (WGS) entry which is preliminary data.</text>
</comment>
<dbReference type="PANTHER" id="PTHR46696:SF6">
    <property type="entry name" value="P450, PUTATIVE (EUROFUNG)-RELATED"/>
    <property type="match status" value="1"/>
</dbReference>
<organism evidence="2 3">
    <name type="scientific">Novosphingobium anseongense</name>
    <dbReference type="NCBI Taxonomy" id="3133436"/>
    <lineage>
        <taxon>Bacteria</taxon>
        <taxon>Pseudomonadati</taxon>
        <taxon>Pseudomonadota</taxon>
        <taxon>Alphaproteobacteria</taxon>
        <taxon>Sphingomonadales</taxon>
        <taxon>Sphingomonadaceae</taxon>
        <taxon>Novosphingobium</taxon>
    </lineage>
</organism>
<dbReference type="EMBL" id="JBBHJZ010000001">
    <property type="protein sequence ID" value="MEJ5976203.1"/>
    <property type="molecule type" value="Genomic_DNA"/>
</dbReference>
<dbReference type="Gene3D" id="1.10.630.10">
    <property type="entry name" value="Cytochrome P450"/>
    <property type="match status" value="1"/>
</dbReference>
<protein>
    <submittedName>
        <fullName evidence="2">Cytochrome P450</fullName>
    </submittedName>
</protein>
<comment type="similarity">
    <text evidence="1">Belongs to the cytochrome P450 family.</text>
</comment>
<proteinExistence type="inferred from homology"/>
<evidence type="ECO:0000313" key="2">
    <source>
        <dbReference type="EMBL" id="MEJ5976203.1"/>
    </source>
</evidence>
<reference evidence="2 3" key="1">
    <citation type="submission" date="2024-03" db="EMBL/GenBank/DDBJ databases">
        <authorList>
            <person name="Jo J.-H."/>
        </authorList>
    </citation>
    <scope>NUCLEOTIDE SEQUENCE [LARGE SCALE GENOMIC DNA]</scope>
    <source>
        <strain evidence="2 3">PS1R-30</strain>
    </source>
</reference>
<dbReference type="RefSeq" id="WP_339586122.1">
    <property type="nucleotide sequence ID" value="NZ_JBBHJZ010000001.1"/>
</dbReference>
<dbReference type="InterPro" id="IPR002397">
    <property type="entry name" value="Cyt_P450_B"/>
</dbReference>
<name>A0ABU8RTA4_9SPHN</name>
<dbReference type="SUPFAM" id="SSF48264">
    <property type="entry name" value="Cytochrome P450"/>
    <property type="match status" value="1"/>
</dbReference>
<dbReference type="PRINTS" id="PR00359">
    <property type="entry name" value="BP450"/>
</dbReference>
<dbReference type="InterPro" id="IPR001128">
    <property type="entry name" value="Cyt_P450"/>
</dbReference>